<feature type="domain" description="Zn(2)-C6 fungal-type" evidence="3">
    <location>
        <begin position="151"/>
        <end position="179"/>
    </location>
</feature>
<dbReference type="InterPro" id="IPR036864">
    <property type="entry name" value="Zn2-C6_fun-type_DNA-bd_sf"/>
</dbReference>
<evidence type="ECO:0000259" key="3">
    <source>
        <dbReference type="PROSITE" id="PS50048"/>
    </source>
</evidence>
<feature type="region of interest" description="Disordered" evidence="2">
    <location>
        <begin position="1"/>
        <end position="113"/>
    </location>
</feature>
<dbReference type="EMBL" id="KZ678129">
    <property type="protein sequence ID" value="PSN73116.1"/>
    <property type="molecule type" value="Genomic_DNA"/>
</dbReference>
<dbReference type="InterPro" id="IPR001138">
    <property type="entry name" value="Zn2Cys6_DnaBD"/>
</dbReference>
<evidence type="ECO:0000256" key="1">
    <source>
        <dbReference type="ARBA" id="ARBA00023242"/>
    </source>
</evidence>
<dbReference type="GO" id="GO:0008270">
    <property type="term" value="F:zinc ion binding"/>
    <property type="evidence" value="ECO:0007669"/>
    <property type="project" value="InterPro"/>
</dbReference>
<feature type="compositionally biased region" description="Polar residues" evidence="2">
    <location>
        <begin position="1"/>
        <end position="14"/>
    </location>
</feature>
<dbReference type="OrthoDB" id="5375558at2759"/>
<dbReference type="CDD" id="cd00067">
    <property type="entry name" value="GAL4"/>
    <property type="match status" value="1"/>
</dbReference>
<dbReference type="SMART" id="SM00066">
    <property type="entry name" value="GAL4"/>
    <property type="match status" value="1"/>
</dbReference>
<keyword evidence="5" id="KW-1185">Reference proteome</keyword>
<dbReference type="PROSITE" id="PS50048">
    <property type="entry name" value="ZN2_CY6_FUNGAL_2"/>
    <property type="match status" value="1"/>
</dbReference>
<dbReference type="PANTHER" id="PTHR38791:SF13">
    <property type="entry name" value="ZN(2)-C6 FUNGAL-TYPE DOMAIN-CONTAINING PROTEIN"/>
    <property type="match status" value="1"/>
</dbReference>
<dbReference type="GO" id="GO:0000981">
    <property type="term" value="F:DNA-binding transcription factor activity, RNA polymerase II-specific"/>
    <property type="evidence" value="ECO:0007669"/>
    <property type="project" value="InterPro"/>
</dbReference>
<accession>A0A2T2P6H2</accession>
<dbReference type="SUPFAM" id="SSF57701">
    <property type="entry name" value="Zn2/Cys6 DNA-binding domain"/>
    <property type="match status" value="1"/>
</dbReference>
<reference evidence="4 5" key="1">
    <citation type="journal article" date="2018" name="Front. Microbiol.">
        <title>Genome-Wide Analysis of Corynespora cassiicola Leaf Fall Disease Putative Effectors.</title>
        <authorList>
            <person name="Lopez D."/>
            <person name="Ribeiro S."/>
            <person name="Label P."/>
            <person name="Fumanal B."/>
            <person name="Venisse J.S."/>
            <person name="Kohler A."/>
            <person name="de Oliveira R.R."/>
            <person name="Labutti K."/>
            <person name="Lipzen A."/>
            <person name="Lail K."/>
            <person name="Bauer D."/>
            <person name="Ohm R.A."/>
            <person name="Barry K.W."/>
            <person name="Spatafora J."/>
            <person name="Grigoriev I.V."/>
            <person name="Martin F.M."/>
            <person name="Pujade-Renaud V."/>
        </authorList>
    </citation>
    <scope>NUCLEOTIDE SEQUENCE [LARGE SCALE GENOMIC DNA]</scope>
    <source>
        <strain evidence="4 5">Philippines</strain>
    </source>
</reference>
<dbReference type="PROSITE" id="PS00463">
    <property type="entry name" value="ZN2_CY6_FUNGAL_1"/>
    <property type="match status" value="1"/>
</dbReference>
<evidence type="ECO:0000256" key="2">
    <source>
        <dbReference type="SAM" id="MobiDB-lite"/>
    </source>
</evidence>
<dbReference type="AlphaFoldDB" id="A0A2T2P6H2"/>
<gene>
    <name evidence="4" type="ORF">BS50DRAFT_629187</name>
</gene>
<protein>
    <recommendedName>
        <fullName evidence="3">Zn(2)-C6 fungal-type domain-containing protein</fullName>
    </recommendedName>
</protein>
<dbReference type="PANTHER" id="PTHR38791">
    <property type="entry name" value="ZN(II)2CYS6 TRANSCRIPTION FACTOR (EUROFUNG)-RELATED-RELATED"/>
    <property type="match status" value="1"/>
</dbReference>
<sequence length="590" mass="64687">MADPNTQQSRQQAASYPSPHSYPSPSMQPTYTYPPPQGQPNAEPYRGSPQGSNMSLPPLNLPPIRLQDGQQPPPQQQPGQQPMGSPLPPPQHSMPPQYYGHPGHPPPGQPMNMASAQHLAMRYQLPPQHGEQRILSGGRHKKEIKRRTKTGCLTCRKRRIKCDEQHPICRNCQKSKRDCLGYDPIFKQQPGPAQIQPAPNAPPQMAPVPVSSPPIAPPYGSQVPQGYAPASTASYAPPVPAPGASHPPHENFNSSAIDPALAAADPAMHGGQQPYNGMHALNPALRGSPYPAQPEPQPLKGKRLKTSDIFSIGSHHPPEVPPRTSPISAELDNEISVIFANDYLSGLDQMLETKWFSTNDNALNRIFADRALHEEAAFFAETVKYRSPTMDMSGVFSQEARLIWHMLGTCKHTYPVANGTNGTSPANAENEDSSLKEARARFDILEALLTNQTLEANPLRQIFYPTDIAEEKKGEVEFWEALGNFVASPESDMGSNPTTEHALSAMRNVLQAQEVRDAIYSMAIARHLGNRVRGFPNQLPPSMNQNPEDDHNKLGVAMGFISHECRSGTQQVIARICDMAMLSWTASRTP</sequence>
<dbReference type="InterPro" id="IPR053175">
    <property type="entry name" value="DHMBA_Reg_Transcription_Factor"/>
</dbReference>
<evidence type="ECO:0000313" key="4">
    <source>
        <dbReference type="EMBL" id="PSN73116.1"/>
    </source>
</evidence>
<name>A0A2T2P6H2_CORCC</name>
<dbReference type="Proteomes" id="UP000240883">
    <property type="component" value="Unassembled WGS sequence"/>
</dbReference>
<dbReference type="Gene3D" id="4.10.240.10">
    <property type="entry name" value="Zn(2)-C6 fungal-type DNA-binding domain"/>
    <property type="match status" value="1"/>
</dbReference>
<organism evidence="4 5">
    <name type="scientific">Corynespora cassiicola Philippines</name>
    <dbReference type="NCBI Taxonomy" id="1448308"/>
    <lineage>
        <taxon>Eukaryota</taxon>
        <taxon>Fungi</taxon>
        <taxon>Dikarya</taxon>
        <taxon>Ascomycota</taxon>
        <taxon>Pezizomycotina</taxon>
        <taxon>Dothideomycetes</taxon>
        <taxon>Pleosporomycetidae</taxon>
        <taxon>Pleosporales</taxon>
        <taxon>Corynesporascaceae</taxon>
        <taxon>Corynespora</taxon>
    </lineage>
</organism>
<feature type="compositionally biased region" description="Low complexity" evidence="2">
    <location>
        <begin position="15"/>
        <end position="31"/>
    </location>
</feature>
<evidence type="ECO:0000313" key="5">
    <source>
        <dbReference type="Proteomes" id="UP000240883"/>
    </source>
</evidence>
<keyword evidence="1" id="KW-0539">Nucleus</keyword>
<dbReference type="STRING" id="1448308.A0A2T2P6H2"/>
<proteinExistence type="predicted"/>
<dbReference type="Pfam" id="PF00172">
    <property type="entry name" value="Zn_clus"/>
    <property type="match status" value="1"/>
</dbReference>